<feature type="transmembrane region" description="Helical" evidence="8">
    <location>
        <begin position="459"/>
        <end position="478"/>
    </location>
</feature>
<reference evidence="10 11" key="1">
    <citation type="submission" date="2023-01" db="EMBL/GenBank/DDBJ databases">
        <title>Analysis of 21 Apiospora genomes using comparative genomics revels a genus with tremendous synthesis potential of carbohydrate active enzymes and secondary metabolites.</title>
        <authorList>
            <person name="Sorensen T."/>
        </authorList>
    </citation>
    <scope>NUCLEOTIDE SEQUENCE [LARGE SCALE GENOMIC DNA]</scope>
    <source>
        <strain evidence="10 11">CBS 117206</strain>
    </source>
</reference>
<feature type="transmembrane region" description="Helical" evidence="8">
    <location>
        <begin position="319"/>
        <end position="337"/>
    </location>
</feature>
<name>A0AAW0R5J1_9PEZI</name>
<evidence type="ECO:0000256" key="4">
    <source>
        <dbReference type="ARBA" id="ARBA00022692"/>
    </source>
</evidence>
<dbReference type="Pfam" id="PF00083">
    <property type="entry name" value="Sugar_tr"/>
    <property type="match status" value="1"/>
</dbReference>
<dbReference type="PROSITE" id="PS50850">
    <property type="entry name" value="MFS"/>
    <property type="match status" value="1"/>
</dbReference>
<feature type="transmembrane region" description="Helical" evidence="8">
    <location>
        <begin position="162"/>
        <end position="180"/>
    </location>
</feature>
<evidence type="ECO:0000256" key="6">
    <source>
        <dbReference type="ARBA" id="ARBA00023136"/>
    </source>
</evidence>
<dbReference type="Proteomes" id="UP001392437">
    <property type="component" value="Unassembled WGS sequence"/>
</dbReference>
<feature type="transmembrane region" description="Helical" evidence="8">
    <location>
        <begin position="60"/>
        <end position="81"/>
    </location>
</feature>
<feature type="transmembrane region" description="Helical" evidence="8">
    <location>
        <begin position="230"/>
        <end position="247"/>
    </location>
</feature>
<feature type="transmembrane region" description="Helical" evidence="8">
    <location>
        <begin position="420"/>
        <end position="438"/>
    </location>
</feature>
<keyword evidence="11" id="KW-1185">Reference proteome</keyword>
<dbReference type="GO" id="GO:0005351">
    <property type="term" value="F:carbohydrate:proton symporter activity"/>
    <property type="evidence" value="ECO:0007669"/>
    <property type="project" value="TreeGrafter"/>
</dbReference>
<keyword evidence="10" id="KW-0762">Sugar transport</keyword>
<evidence type="ECO:0000256" key="3">
    <source>
        <dbReference type="ARBA" id="ARBA00022448"/>
    </source>
</evidence>
<evidence type="ECO:0000256" key="5">
    <source>
        <dbReference type="ARBA" id="ARBA00022989"/>
    </source>
</evidence>
<keyword evidence="6 8" id="KW-0472">Membrane</keyword>
<feature type="transmembrane region" description="Helical" evidence="8">
    <location>
        <begin position="387"/>
        <end position="408"/>
    </location>
</feature>
<feature type="transmembrane region" description="Helical" evidence="8">
    <location>
        <begin position="192"/>
        <end position="210"/>
    </location>
</feature>
<evidence type="ECO:0000256" key="8">
    <source>
        <dbReference type="SAM" id="Phobius"/>
    </source>
</evidence>
<dbReference type="NCBIfam" id="TIGR00879">
    <property type="entry name" value="SP"/>
    <property type="match status" value="1"/>
</dbReference>
<dbReference type="InterPro" id="IPR036259">
    <property type="entry name" value="MFS_trans_sf"/>
</dbReference>
<dbReference type="PANTHER" id="PTHR48022:SF70">
    <property type="entry name" value="MONOSACCHARIDE TRANSPORTER, PUTATIVE (AFU_ORTHOLOGUE AFUA_5G14540)-RELATED"/>
    <property type="match status" value="1"/>
</dbReference>
<dbReference type="EMBL" id="JAQQWP010000003">
    <property type="protein sequence ID" value="KAK8124180.1"/>
    <property type="molecule type" value="Genomic_DNA"/>
</dbReference>
<comment type="similarity">
    <text evidence="2 7">Belongs to the major facilitator superfamily. Sugar transporter (TC 2.A.1.1) family.</text>
</comment>
<dbReference type="InterPro" id="IPR005828">
    <property type="entry name" value="MFS_sugar_transport-like"/>
</dbReference>
<accession>A0AAW0R5J1</accession>
<evidence type="ECO:0000256" key="7">
    <source>
        <dbReference type="RuleBase" id="RU003346"/>
    </source>
</evidence>
<evidence type="ECO:0000256" key="2">
    <source>
        <dbReference type="ARBA" id="ARBA00010992"/>
    </source>
</evidence>
<keyword evidence="3 7" id="KW-0813">Transport</keyword>
<dbReference type="InterPro" id="IPR003663">
    <property type="entry name" value="Sugar/inositol_transpt"/>
</dbReference>
<feature type="transmembrane region" description="Helical" evidence="8">
    <location>
        <begin position="357"/>
        <end position="375"/>
    </location>
</feature>
<gene>
    <name evidence="10" type="ORF">PG999_004098</name>
</gene>
<evidence type="ECO:0000259" key="9">
    <source>
        <dbReference type="PROSITE" id="PS50850"/>
    </source>
</evidence>
<proteinExistence type="inferred from homology"/>
<feature type="transmembrane region" description="Helical" evidence="8">
    <location>
        <begin position="101"/>
        <end position="125"/>
    </location>
</feature>
<dbReference type="PANTHER" id="PTHR48022">
    <property type="entry name" value="PLASTIDIC GLUCOSE TRANSPORTER 4"/>
    <property type="match status" value="1"/>
</dbReference>
<keyword evidence="4 8" id="KW-0812">Transmembrane</keyword>
<dbReference type="FunFam" id="1.20.1250.20:FF:000134">
    <property type="entry name" value="MFS sugar transporter protein"/>
    <property type="match status" value="1"/>
</dbReference>
<evidence type="ECO:0000313" key="10">
    <source>
        <dbReference type="EMBL" id="KAK8124180.1"/>
    </source>
</evidence>
<dbReference type="InterPro" id="IPR050360">
    <property type="entry name" value="MFS_Sugar_Transporters"/>
</dbReference>
<keyword evidence="5 8" id="KW-1133">Transmembrane helix</keyword>
<dbReference type="AlphaFoldDB" id="A0AAW0R5J1"/>
<feature type="transmembrane region" description="Helical" evidence="8">
    <location>
        <begin position="132"/>
        <end position="156"/>
    </location>
</feature>
<organism evidence="10 11">
    <name type="scientific">Apiospora kogelbergensis</name>
    <dbReference type="NCBI Taxonomy" id="1337665"/>
    <lineage>
        <taxon>Eukaryota</taxon>
        <taxon>Fungi</taxon>
        <taxon>Dikarya</taxon>
        <taxon>Ascomycota</taxon>
        <taxon>Pezizomycotina</taxon>
        <taxon>Sordariomycetes</taxon>
        <taxon>Xylariomycetidae</taxon>
        <taxon>Amphisphaeriales</taxon>
        <taxon>Apiosporaceae</taxon>
        <taxon>Apiospora</taxon>
    </lineage>
</organism>
<dbReference type="InterPro" id="IPR020846">
    <property type="entry name" value="MFS_dom"/>
</dbReference>
<sequence>MACVAETKHAHSAAHMGEHALTEDGKKIIEEGEVEGVNTAFAVIMEKHKPNPWGKGHIQLYMLATICFLNSTMSGFDGSLMGSINVLDSFTSYYGLAPNGAAATGLVFAIFQVGQMCAALFVWVADWLGRKWLIFAGAAGVAVGTVVTATATRLGVFVGGRFLLSFFAQLACSASPLYLVEVAPPQYRGTLAGLYNTFYYLGSILATSAVYGAHKHLAHTTTDLDWRLPLWLQMVCPGIVACLVVFFPESPRWLVGKDRHEEARAFLVKYHANGDASHPLVDLEMSEMIESLRVEPITEWRNFFDLSVLVRTRARRYRTMLNVVFAWFGQFSGNNVVSYYMPYLLDNVGIKDADTKLLLNIIYALVGWVFATAGARMHDVIGRRKMLLGATAGLIVTLSLAAGTAAGYETTGSTKSSSASIAFIFLFGAVFAFAFTSMQPIYPAEVMSNDMRAKGMGTYKLAGGAAGFLNTFAAPLALARGRYWVYVFFVFWDCFEFAFMYFFFVETKGLTLEEMDDIFEARDPRRASTRGKKVRVRKLVTADGKVEEEVLAG</sequence>
<feature type="transmembrane region" description="Helical" evidence="8">
    <location>
        <begin position="484"/>
        <end position="505"/>
    </location>
</feature>
<feature type="domain" description="Major facilitator superfamily (MFS) profile" evidence="9">
    <location>
        <begin position="63"/>
        <end position="508"/>
    </location>
</feature>
<comment type="subcellular location">
    <subcellularLocation>
        <location evidence="1">Membrane</location>
        <topology evidence="1">Multi-pass membrane protein</topology>
    </subcellularLocation>
</comment>
<dbReference type="GO" id="GO:0016020">
    <property type="term" value="C:membrane"/>
    <property type="evidence" value="ECO:0007669"/>
    <property type="project" value="UniProtKB-SubCell"/>
</dbReference>
<evidence type="ECO:0000313" key="11">
    <source>
        <dbReference type="Proteomes" id="UP001392437"/>
    </source>
</evidence>
<protein>
    <submittedName>
        <fullName evidence="10">Sugar transporter</fullName>
    </submittedName>
</protein>
<comment type="caution">
    <text evidence="10">The sequence shown here is derived from an EMBL/GenBank/DDBJ whole genome shotgun (WGS) entry which is preliminary data.</text>
</comment>
<dbReference type="SUPFAM" id="SSF103473">
    <property type="entry name" value="MFS general substrate transporter"/>
    <property type="match status" value="1"/>
</dbReference>
<dbReference type="Gene3D" id="1.20.1250.20">
    <property type="entry name" value="MFS general substrate transporter like domains"/>
    <property type="match status" value="1"/>
</dbReference>
<evidence type="ECO:0000256" key="1">
    <source>
        <dbReference type="ARBA" id="ARBA00004141"/>
    </source>
</evidence>